<accession>A0A8S1XU19</accession>
<keyword evidence="1" id="KW-0472">Membrane</keyword>
<reference evidence="2" key="1">
    <citation type="submission" date="2021-01" db="EMBL/GenBank/DDBJ databases">
        <authorList>
            <consortium name="Genoscope - CEA"/>
            <person name="William W."/>
        </authorList>
    </citation>
    <scope>NUCLEOTIDE SEQUENCE</scope>
</reference>
<keyword evidence="3" id="KW-1185">Reference proteome</keyword>
<name>A0A8S1XU19_PAROT</name>
<evidence type="ECO:0000313" key="2">
    <source>
        <dbReference type="EMBL" id="CAD8204819.1"/>
    </source>
</evidence>
<evidence type="ECO:0008006" key="4">
    <source>
        <dbReference type="Google" id="ProtNLM"/>
    </source>
</evidence>
<dbReference type="Proteomes" id="UP000683925">
    <property type="component" value="Unassembled WGS sequence"/>
</dbReference>
<sequence length="274" mass="32334">MDNLWPNSKGGNESDQSTQIYQQFFQNHLKPTGLKLYLIQNYILIFMHMYDLKPQIYMVCVINHNNLASSTCLSKTGLFKDKTGQEIFSPYKYISLVISTQCICSDCIFQTAISLFQMETSTKTCLLNEYYILKYLYSINIILLIAVMIFHQKLVQLNEQHKVYKWASYERVNITLRLLKTKLSLEYYWQFKFTILIFVLKLMMQHLWKLAQICQKRTCSLKKYKKVVHILQHKCKELSINCEDGNNHLETQSGCENADSKLLQTFSTCIFFYC</sequence>
<dbReference type="EMBL" id="CAJJDP010000134">
    <property type="protein sequence ID" value="CAD8204819.1"/>
    <property type="molecule type" value="Genomic_DNA"/>
</dbReference>
<keyword evidence="1" id="KW-0812">Transmembrane</keyword>
<dbReference type="AlphaFoldDB" id="A0A8S1XU19"/>
<keyword evidence="1" id="KW-1133">Transmembrane helix</keyword>
<evidence type="ECO:0000313" key="3">
    <source>
        <dbReference type="Proteomes" id="UP000683925"/>
    </source>
</evidence>
<evidence type="ECO:0000256" key="1">
    <source>
        <dbReference type="SAM" id="Phobius"/>
    </source>
</evidence>
<feature type="transmembrane region" description="Helical" evidence="1">
    <location>
        <begin position="187"/>
        <end position="208"/>
    </location>
</feature>
<gene>
    <name evidence="2" type="ORF">POCTA_138.1.T1330199</name>
</gene>
<proteinExistence type="predicted"/>
<feature type="transmembrane region" description="Helical" evidence="1">
    <location>
        <begin position="131"/>
        <end position="150"/>
    </location>
</feature>
<organism evidence="2 3">
    <name type="scientific">Paramecium octaurelia</name>
    <dbReference type="NCBI Taxonomy" id="43137"/>
    <lineage>
        <taxon>Eukaryota</taxon>
        <taxon>Sar</taxon>
        <taxon>Alveolata</taxon>
        <taxon>Ciliophora</taxon>
        <taxon>Intramacronucleata</taxon>
        <taxon>Oligohymenophorea</taxon>
        <taxon>Peniculida</taxon>
        <taxon>Parameciidae</taxon>
        <taxon>Paramecium</taxon>
    </lineage>
</organism>
<comment type="caution">
    <text evidence="2">The sequence shown here is derived from an EMBL/GenBank/DDBJ whole genome shotgun (WGS) entry which is preliminary data.</text>
</comment>
<protein>
    <recommendedName>
        <fullName evidence="4">Transmembrane protein</fullName>
    </recommendedName>
</protein>